<protein>
    <submittedName>
        <fullName evidence="1">UPF0764 protein C16orf89</fullName>
    </submittedName>
</protein>
<dbReference type="InterPro" id="IPR031751">
    <property type="entry name" value="DUF4735"/>
</dbReference>
<organism evidence="1 2">
    <name type="scientific">Liparis tanakae</name>
    <name type="common">Tanaka's snailfish</name>
    <dbReference type="NCBI Taxonomy" id="230148"/>
    <lineage>
        <taxon>Eukaryota</taxon>
        <taxon>Metazoa</taxon>
        <taxon>Chordata</taxon>
        <taxon>Craniata</taxon>
        <taxon>Vertebrata</taxon>
        <taxon>Euteleostomi</taxon>
        <taxon>Actinopterygii</taxon>
        <taxon>Neopterygii</taxon>
        <taxon>Teleostei</taxon>
        <taxon>Neoteleostei</taxon>
        <taxon>Acanthomorphata</taxon>
        <taxon>Eupercaria</taxon>
        <taxon>Perciformes</taxon>
        <taxon>Cottioidei</taxon>
        <taxon>Cottales</taxon>
        <taxon>Liparidae</taxon>
        <taxon>Liparis</taxon>
    </lineage>
</organism>
<dbReference type="Proteomes" id="UP000314294">
    <property type="component" value="Unassembled WGS sequence"/>
</dbReference>
<keyword evidence="2" id="KW-1185">Reference proteome</keyword>
<accession>A0A4Z2E258</accession>
<dbReference type="EMBL" id="SRLO01020858">
    <property type="protein sequence ID" value="TNN22823.1"/>
    <property type="molecule type" value="Genomic_DNA"/>
</dbReference>
<dbReference type="OrthoDB" id="5949187at2759"/>
<dbReference type="Pfam" id="PF15882">
    <property type="entry name" value="DUF4735"/>
    <property type="match status" value="1"/>
</dbReference>
<evidence type="ECO:0000313" key="2">
    <source>
        <dbReference type="Proteomes" id="UP000314294"/>
    </source>
</evidence>
<dbReference type="GO" id="GO:0016020">
    <property type="term" value="C:membrane"/>
    <property type="evidence" value="ECO:0007669"/>
    <property type="project" value="TreeGrafter"/>
</dbReference>
<evidence type="ECO:0000313" key="1">
    <source>
        <dbReference type="EMBL" id="TNN22823.1"/>
    </source>
</evidence>
<proteinExistence type="predicted"/>
<dbReference type="AlphaFoldDB" id="A0A4Z2E258"/>
<dbReference type="GO" id="GO:0005829">
    <property type="term" value="C:cytosol"/>
    <property type="evidence" value="ECO:0007669"/>
    <property type="project" value="TreeGrafter"/>
</dbReference>
<sequence length="66" mass="7588">MNGTPCIVTKPCRDTMTQFGCPHYSLSHQLLYFLIGRMVRSFRKLKSVGSHAGRGMFRERRSGLRL</sequence>
<dbReference type="PANTHER" id="PTHR33539">
    <property type="entry name" value="UPF0764 PROTEIN C16ORF89"/>
    <property type="match status" value="1"/>
</dbReference>
<dbReference type="PANTHER" id="PTHR33539:SF1">
    <property type="entry name" value="UPF0764 PROTEIN C16ORF89"/>
    <property type="match status" value="1"/>
</dbReference>
<comment type="caution">
    <text evidence="1">The sequence shown here is derived from an EMBL/GenBank/DDBJ whole genome shotgun (WGS) entry which is preliminary data.</text>
</comment>
<reference evidence="1 2" key="1">
    <citation type="submission" date="2019-03" db="EMBL/GenBank/DDBJ databases">
        <title>First draft genome of Liparis tanakae, snailfish: a comprehensive survey of snailfish specific genes.</title>
        <authorList>
            <person name="Kim W."/>
            <person name="Song I."/>
            <person name="Jeong J.-H."/>
            <person name="Kim D."/>
            <person name="Kim S."/>
            <person name="Ryu S."/>
            <person name="Song J.Y."/>
            <person name="Lee S.K."/>
        </authorList>
    </citation>
    <scope>NUCLEOTIDE SEQUENCE [LARGE SCALE GENOMIC DNA]</scope>
    <source>
        <tissue evidence="1">Muscle</tissue>
    </source>
</reference>
<name>A0A4Z2E258_9TELE</name>
<gene>
    <name evidence="1" type="primary">CP089_0</name>
    <name evidence="1" type="ORF">EYF80_067061</name>
</gene>